<dbReference type="InterPro" id="IPR016162">
    <property type="entry name" value="Ald_DH_N"/>
</dbReference>
<feature type="domain" description="Aldehyde dehydrogenase" evidence="4">
    <location>
        <begin position="87"/>
        <end position="130"/>
    </location>
</feature>
<comment type="similarity">
    <text evidence="1">Belongs to the aldehyde dehydrogenase family.</text>
</comment>
<dbReference type="AlphaFoldDB" id="A0A1X0YCI1"/>
<dbReference type="EMBL" id="MZZM01000012">
    <property type="protein sequence ID" value="ORJ62826.1"/>
    <property type="molecule type" value="Genomic_DNA"/>
</dbReference>
<dbReference type="Proteomes" id="UP000193040">
    <property type="component" value="Unassembled WGS sequence"/>
</dbReference>
<dbReference type="InterPro" id="IPR015590">
    <property type="entry name" value="Aldehyde_DH_dom"/>
</dbReference>
<name>A0A1X0YCI1_MYCSI</name>
<evidence type="ECO:0000259" key="4">
    <source>
        <dbReference type="Pfam" id="PF00171"/>
    </source>
</evidence>
<dbReference type="SUPFAM" id="SSF53720">
    <property type="entry name" value="ALDH-like"/>
    <property type="match status" value="2"/>
</dbReference>
<keyword evidence="2" id="KW-0560">Oxidoreductase</keyword>
<evidence type="ECO:0000313" key="5">
    <source>
        <dbReference type="EMBL" id="ORJ62826.1"/>
    </source>
</evidence>
<evidence type="ECO:0000256" key="2">
    <source>
        <dbReference type="ARBA" id="ARBA00023002"/>
    </source>
</evidence>
<dbReference type="PANTHER" id="PTHR42804">
    <property type="entry name" value="ALDEHYDE DEHYDROGENASE"/>
    <property type="match status" value="1"/>
</dbReference>
<dbReference type="Pfam" id="PF00171">
    <property type="entry name" value="Aldedh"/>
    <property type="match status" value="2"/>
</dbReference>
<gene>
    <name evidence="5" type="ORF">B5M45_06955</name>
</gene>
<evidence type="ECO:0000256" key="1">
    <source>
        <dbReference type="ARBA" id="ARBA00009986"/>
    </source>
</evidence>
<dbReference type="InterPro" id="IPR016163">
    <property type="entry name" value="Ald_DH_C"/>
</dbReference>
<dbReference type="PANTHER" id="PTHR42804:SF1">
    <property type="entry name" value="ALDEHYDE DEHYDROGENASE-RELATED"/>
    <property type="match status" value="1"/>
</dbReference>
<evidence type="ECO:0000256" key="3">
    <source>
        <dbReference type="SAM" id="MobiDB-lite"/>
    </source>
</evidence>
<protein>
    <recommendedName>
        <fullName evidence="4">Aldehyde dehydrogenase domain-containing protein</fullName>
    </recommendedName>
</protein>
<sequence length="314" mass="33441">MVGDELAAAAARQARAEAHRMAHRSTLPSPSSIPNEASRQILAILAQSGSSQNCRHSAKSWITLHTQPVEGGKRVHAYDRLYIGGAWVSAASGDVIDVVSPHTEQVMGNAPAATAEDVDSAVMAARAAFDDAVVEAVACVTASLALGDPTDLKTEVGPLVTRRQQQRVEKYIALGQQEGARLVVGGNGMPKGLEVGWYVQPTVFADVDNRMRIAQEEIFGPVLTVIAYDDVDDAVHIANDSRYGLAGTIWTDDIERGMDIARRIRAGSIGINQYVPDFAAPLGGFKDSGIGREGGTEGIDQYVELQSLLPGIRI</sequence>
<keyword evidence="6" id="KW-1185">Reference proteome</keyword>
<dbReference type="Gene3D" id="3.40.309.10">
    <property type="entry name" value="Aldehyde Dehydrogenase, Chain A, domain 2"/>
    <property type="match status" value="1"/>
</dbReference>
<dbReference type="Gene3D" id="3.40.605.10">
    <property type="entry name" value="Aldehyde Dehydrogenase, Chain A, domain 1"/>
    <property type="match status" value="2"/>
</dbReference>
<feature type="region of interest" description="Disordered" evidence="3">
    <location>
        <begin position="13"/>
        <end position="34"/>
    </location>
</feature>
<proteinExistence type="inferred from homology"/>
<feature type="domain" description="Aldehyde dehydrogenase" evidence="4">
    <location>
        <begin position="131"/>
        <end position="307"/>
    </location>
</feature>
<reference evidence="5 6" key="1">
    <citation type="submission" date="2017-03" db="EMBL/GenBank/DDBJ databases">
        <title>Genomic insights into Mycobacterium simiae human colonization.</title>
        <authorList>
            <person name="Steffani J.L."/>
            <person name="Brunck M.E."/>
            <person name="Cruz E."/>
            <person name="Montiel R."/>
            <person name="Barona F."/>
        </authorList>
    </citation>
    <scope>NUCLEOTIDE SEQUENCE [LARGE SCALE GENOMIC DNA]</scope>
    <source>
        <strain evidence="5 6">MsiGto</strain>
    </source>
</reference>
<dbReference type="InterPro" id="IPR016161">
    <property type="entry name" value="Ald_DH/histidinol_DH"/>
</dbReference>
<dbReference type="GO" id="GO:0016620">
    <property type="term" value="F:oxidoreductase activity, acting on the aldehyde or oxo group of donors, NAD or NADP as acceptor"/>
    <property type="evidence" value="ECO:0007669"/>
    <property type="project" value="InterPro"/>
</dbReference>
<comment type="caution">
    <text evidence="5">The sequence shown here is derived from an EMBL/GenBank/DDBJ whole genome shotgun (WGS) entry which is preliminary data.</text>
</comment>
<accession>A0A1X0YCI1</accession>
<evidence type="ECO:0000313" key="6">
    <source>
        <dbReference type="Proteomes" id="UP000193040"/>
    </source>
</evidence>
<organism evidence="5 6">
    <name type="scientific">Mycobacterium simiae</name>
    <name type="common">Mycobacterium habana</name>
    <dbReference type="NCBI Taxonomy" id="1784"/>
    <lineage>
        <taxon>Bacteria</taxon>
        <taxon>Bacillati</taxon>
        <taxon>Actinomycetota</taxon>
        <taxon>Actinomycetes</taxon>
        <taxon>Mycobacteriales</taxon>
        <taxon>Mycobacteriaceae</taxon>
        <taxon>Mycobacterium</taxon>
        <taxon>Mycobacterium simiae complex</taxon>
    </lineage>
</organism>